<dbReference type="OMA" id="LCHTERC"/>
<organism evidence="2 3">
    <name type="scientific">Endocarpon pusillum (strain Z07020 / HMAS-L-300199)</name>
    <name type="common">Lichen-forming fungus</name>
    <dbReference type="NCBI Taxonomy" id="1263415"/>
    <lineage>
        <taxon>Eukaryota</taxon>
        <taxon>Fungi</taxon>
        <taxon>Dikarya</taxon>
        <taxon>Ascomycota</taxon>
        <taxon>Pezizomycotina</taxon>
        <taxon>Eurotiomycetes</taxon>
        <taxon>Chaetothyriomycetidae</taxon>
        <taxon>Verrucariales</taxon>
        <taxon>Verrucariaceae</taxon>
        <taxon>Endocarpon</taxon>
    </lineage>
</organism>
<dbReference type="InterPro" id="IPR002182">
    <property type="entry name" value="NB-ARC"/>
</dbReference>
<gene>
    <name evidence="2" type="ORF">EPUS_08425</name>
</gene>
<dbReference type="Gene3D" id="3.40.50.300">
    <property type="entry name" value="P-loop containing nucleotide triphosphate hydrolases"/>
    <property type="match status" value="1"/>
</dbReference>
<name>U1GJM2_ENDPU</name>
<dbReference type="PANTHER" id="PTHR35205">
    <property type="entry name" value="NB-ARC AND TPR DOMAIN PROTEIN"/>
    <property type="match status" value="1"/>
</dbReference>
<dbReference type="EMBL" id="KE721125">
    <property type="protein sequence ID" value="ERF72031.1"/>
    <property type="molecule type" value="Genomic_DNA"/>
</dbReference>
<dbReference type="OrthoDB" id="20872at2759"/>
<dbReference type="AlphaFoldDB" id="U1GJM2"/>
<dbReference type="SUPFAM" id="SSF52540">
    <property type="entry name" value="P-loop containing nucleoside triphosphate hydrolases"/>
    <property type="match status" value="1"/>
</dbReference>
<dbReference type="Proteomes" id="UP000019373">
    <property type="component" value="Unassembled WGS sequence"/>
</dbReference>
<evidence type="ECO:0000313" key="2">
    <source>
        <dbReference type="EMBL" id="ERF72031.1"/>
    </source>
</evidence>
<evidence type="ECO:0000313" key="3">
    <source>
        <dbReference type="Proteomes" id="UP000019373"/>
    </source>
</evidence>
<keyword evidence="3" id="KW-1185">Reference proteome</keyword>
<reference evidence="3" key="1">
    <citation type="journal article" date="2014" name="BMC Genomics">
        <title>Genome characteristics reveal the impact of lichenization on lichen-forming fungus Endocarpon pusillum Hedwig (Verrucariales, Ascomycota).</title>
        <authorList>
            <person name="Wang Y.-Y."/>
            <person name="Liu B."/>
            <person name="Zhang X.-Y."/>
            <person name="Zhou Q.-M."/>
            <person name="Zhang T."/>
            <person name="Li H."/>
            <person name="Yu Y.-F."/>
            <person name="Zhang X.-L."/>
            <person name="Hao X.-Y."/>
            <person name="Wang M."/>
            <person name="Wang L."/>
            <person name="Wei J.-C."/>
        </authorList>
    </citation>
    <scope>NUCLEOTIDE SEQUENCE [LARGE SCALE GENOMIC DNA]</scope>
    <source>
        <strain evidence="3">Z07020 / HMAS-L-300199</strain>
    </source>
</reference>
<dbReference type="GeneID" id="19243274"/>
<accession>U1GJM2</accession>
<proteinExistence type="predicted"/>
<evidence type="ECO:0000259" key="1">
    <source>
        <dbReference type="Pfam" id="PF00931"/>
    </source>
</evidence>
<dbReference type="InterPro" id="IPR027417">
    <property type="entry name" value="P-loop_NTPase"/>
</dbReference>
<dbReference type="Pfam" id="PF00931">
    <property type="entry name" value="NB-ARC"/>
    <property type="match status" value="1"/>
</dbReference>
<dbReference type="PANTHER" id="PTHR35205:SF1">
    <property type="entry name" value="ZU5 DOMAIN-CONTAINING PROTEIN"/>
    <property type="match status" value="1"/>
</dbReference>
<dbReference type="GO" id="GO:0043531">
    <property type="term" value="F:ADP binding"/>
    <property type="evidence" value="ECO:0007669"/>
    <property type="project" value="InterPro"/>
</dbReference>
<sequence>MASLRDYFSISTNGTRAALYGIGGVGKTQCAVNYCHSVKGDVHVLWVLAHRVSALKASFNKIADTLGLLKSIDPVKSVHEWLQGCRNSLVVFDNVDNINIVQPYLPREESHPFGKSQAVLLTTRDSAIVESETVPFGTEVNLFDTKDAIRLFMLNLNSWTPTQHDQIRTKMEDFTANSAVQRILNEKFGFTNITQLEKIAELTGRLPLAIVQCASYLRQYPTSYPDYIRKFQASTHKSRQRFLSHSPKGAQYSESIMTTWEISFEHIVQDLPGAGELLTMFGFLDRIGISMDLTESALTGLRFWQEKCVITPAADLRAKFHFLDFVGDYIDNLGLLQSLSLISQDPKKRQISMHPLVHEWTHLRLQGSRCAEWLIAVIRVLYHRLPPLIYSANDRSVPHQAEIVLCHTERCKELVGLYIEDILNCCPEVAMFFLESYLWYHGQDHLDVVEKLVARVREEDRNWVMKLLCGARLHQIVQDFQGSISGILDEVQYHRYSTSLTLLSKDNNTAPVGTRFVLTEATVTHRLGELLERDMRVPLHDIVHLDVHTRREQGTSSATTEAVTISAAQIAARLKPQATAANKTVKLLRNQPGT</sequence>
<feature type="domain" description="NB-ARC" evidence="1">
    <location>
        <begin position="18"/>
        <end position="153"/>
    </location>
</feature>
<dbReference type="RefSeq" id="XP_007802342.1">
    <property type="nucleotide sequence ID" value="XM_007804151.1"/>
</dbReference>
<dbReference type="HOGENOM" id="CLU_459286_0_0_1"/>
<protein>
    <recommendedName>
        <fullName evidence="1">NB-ARC domain-containing protein</fullName>
    </recommendedName>
</protein>